<reference evidence="2" key="1">
    <citation type="journal article" date="2019" name="Int. J. Syst. Evol. Microbiol.">
        <title>The Global Catalogue of Microorganisms (GCM) 10K type strain sequencing project: providing services to taxonomists for standard genome sequencing and annotation.</title>
        <authorList>
            <consortium name="The Broad Institute Genomics Platform"/>
            <consortium name="The Broad Institute Genome Sequencing Center for Infectious Disease"/>
            <person name="Wu L."/>
            <person name="Ma J."/>
        </authorList>
    </citation>
    <scope>NUCLEOTIDE SEQUENCE [LARGE SCALE GENOMIC DNA]</scope>
    <source>
        <strain evidence="2">JCM 18720</strain>
    </source>
</reference>
<proteinExistence type="predicted"/>
<protein>
    <submittedName>
        <fullName evidence="1">Uncharacterized protein</fullName>
    </submittedName>
</protein>
<gene>
    <name evidence="1" type="ORF">GCM10025772_08000</name>
</gene>
<dbReference type="Proteomes" id="UP001501600">
    <property type="component" value="Unassembled WGS sequence"/>
</dbReference>
<organism evidence="1 2">
    <name type="scientific">Ferrimonas gelatinilytica</name>
    <dbReference type="NCBI Taxonomy" id="1255257"/>
    <lineage>
        <taxon>Bacteria</taxon>
        <taxon>Pseudomonadati</taxon>
        <taxon>Pseudomonadota</taxon>
        <taxon>Gammaproteobacteria</taxon>
        <taxon>Alteromonadales</taxon>
        <taxon>Ferrimonadaceae</taxon>
        <taxon>Ferrimonas</taxon>
    </lineage>
</organism>
<sequence>MAKSIGCRMTGALARIGKDETLDLAAILPVQVDVMGVTMRLRLLGQDGEDQALVCRRWLIGLGRSG</sequence>
<comment type="caution">
    <text evidence="1">The sequence shown here is derived from an EMBL/GenBank/DDBJ whole genome shotgun (WGS) entry which is preliminary data.</text>
</comment>
<evidence type="ECO:0000313" key="1">
    <source>
        <dbReference type="EMBL" id="GAA5188305.1"/>
    </source>
</evidence>
<evidence type="ECO:0000313" key="2">
    <source>
        <dbReference type="Proteomes" id="UP001501600"/>
    </source>
</evidence>
<accession>A0ABP9RXF1</accession>
<keyword evidence="2" id="KW-1185">Reference proteome</keyword>
<dbReference type="EMBL" id="BAABLF010000005">
    <property type="protein sequence ID" value="GAA5188305.1"/>
    <property type="molecule type" value="Genomic_DNA"/>
</dbReference>
<name>A0ABP9RXF1_9GAMM</name>